<accession>A0ACB9ZYG7</accession>
<dbReference type="Proteomes" id="UP001060085">
    <property type="component" value="Linkage Group LG07"/>
</dbReference>
<dbReference type="EMBL" id="CM044707">
    <property type="protein sequence ID" value="KAI5653310.1"/>
    <property type="molecule type" value="Genomic_DNA"/>
</dbReference>
<gene>
    <name evidence="1" type="ORF">M9H77_30497</name>
</gene>
<proteinExistence type="predicted"/>
<evidence type="ECO:0000313" key="2">
    <source>
        <dbReference type="Proteomes" id="UP001060085"/>
    </source>
</evidence>
<comment type="caution">
    <text evidence="1">The sequence shown here is derived from an EMBL/GenBank/DDBJ whole genome shotgun (WGS) entry which is preliminary data.</text>
</comment>
<name>A0ACB9ZYG7_CATRO</name>
<reference evidence="2" key="1">
    <citation type="journal article" date="2023" name="Nat. Plants">
        <title>Single-cell RNA sequencing provides a high-resolution roadmap for understanding the multicellular compartmentation of specialized metabolism.</title>
        <authorList>
            <person name="Sun S."/>
            <person name="Shen X."/>
            <person name="Li Y."/>
            <person name="Li Y."/>
            <person name="Wang S."/>
            <person name="Li R."/>
            <person name="Zhang H."/>
            <person name="Shen G."/>
            <person name="Guo B."/>
            <person name="Wei J."/>
            <person name="Xu J."/>
            <person name="St-Pierre B."/>
            <person name="Chen S."/>
            <person name="Sun C."/>
        </authorList>
    </citation>
    <scope>NUCLEOTIDE SEQUENCE [LARGE SCALE GENOMIC DNA]</scope>
</reference>
<organism evidence="1 2">
    <name type="scientific">Catharanthus roseus</name>
    <name type="common">Madagascar periwinkle</name>
    <name type="synonym">Vinca rosea</name>
    <dbReference type="NCBI Taxonomy" id="4058"/>
    <lineage>
        <taxon>Eukaryota</taxon>
        <taxon>Viridiplantae</taxon>
        <taxon>Streptophyta</taxon>
        <taxon>Embryophyta</taxon>
        <taxon>Tracheophyta</taxon>
        <taxon>Spermatophyta</taxon>
        <taxon>Magnoliopsida</taxon>
        <taxon>eudicotyledons</taxon>
        <taxon>Gunneridae</taxon>
        <taxon>Pentapetalae</taxon>
        <taxon>asterids</taxon>
        <taxon>lamiids</taxon>
        <taxon>Gentianales</taxon>
        <taxon>Apocynaceae</taxon>
        <taxon>Rauvolfioideae</taxon>
        <taxon>Vinceae</taxon>
        <taxon>Catharanthinae</taxon>
        <taxon>Catharanthus</taxon>
    </lineage>
</organism>
<protein>
    <submittedName>
        <fullName evidence="1">Uncharacterized protein</fullName>
    </submittedName>
</protein>
<keyword evidence="2" id="KW-1185">Reference proteome</keyword>
<evidence type="ECO:0000313" key="1">
    <source>
        <dbReference type="EMBL" id="KAI5653310.1"/>
    </source>
</evidence>
<sequence length="284" mass="31042">MLGRHTLVLDPVNRGHSTVGGSGPRQYYDGTIVRGSVGSTASSSYSLREIDSEQPLVAIVDIPDSDFETVDRPVGTKMDIEKDPVPTSVIHASPTGLYEGSTSGLPISSPLAETVGSFFPIPCLSLEQTLQAVESQIAALQVELARMCRCFHSSRQVRQLETARADRLAAKVAQMRGTFEAQHHDTEEHKIRQFVKGLGAELQRALAPLLPMSFATVRDATRTKIANQMAKRRAMVTGAPSPSRKRPVQGCWRLGYPKKSQNDNRMGNGNHRNPVTRSPRPTCT</sequence>